<protein>
    <submittedName>
        <fullName evidence="2">Uncharacterized protein</fullName>
    </submittedName>
</protein>
<dbReference type="AlphaFoldDB" id="A0A0C3CV73"/>
<accession>A0A0C3CV73</accession>
<dbReference type="InParanoid" id="A0A0C3CV73"/>
<dbReference type="Proteomes" id="UP000053989">
    <property type="component" value="Unassembled WGS sequence"/>
</dbReference>
<dbReference type="EMBL" id="KN822210">
    <property type="protein sequence ID" value="KIM52465.1"/>
    <property type="molecule type" value="Genomic_DNA"/>
</dbReference>
<evidence type="ECO:0000313" key="3">
    <source>
        <dbReference type="Proteomes" id="UP000053989"/>
    </source>
</evidence>
<reference evidence="2 3" key="1">
    <citation type="submission" date="2014-04" db="EMBL/GenBank/DDBJ databases">
        <authorList>
            <consortium name="DOE Joint Genome Institute"/>
            <person name="Kuo A."/>
            <person name="Kohler A."/>
            <person name="Nagy L.G."/>
            <person name="Floudas D."/>
            <person name="Copeland A."/>
            <person name="Barry K.W."/>
            <person name="Cichocki N."/>
            <person name="Veneault-Fourrey C."/>
            <person name="LaButti K."/>
            <person name="Lindquist E.A."/>
            <person name="Lipzen A."/>
            <person name="Lundell T."/>
            <person name="Morin E."/>
            <person name="Murat C."/>
            <person name="Sun H."/>
            <person name="Tunlid A."/>
            <person name="Henrissat B."/>
            <person name="Grigoriev I.V."/>
            <person name="Hibbett D.S."/>
            <person name="Martin F."/>
            <person name="Nordberg H.P."/>
            <person name="Cantor M.N."/>
            <person name="Hua S.X."/>
        </authorList>
    </citation>
    <scope>NUCLEOTIDE SEQUENCE [LARGE SCALE GENOMIC DNA]</scope>
    <source>
        <strain evidence="2 3">Foug A</strain>
    </source>
</reference>
<keyword evidence="3" id="KW-1185">Reference proteome</keyword>
<evidence type="ECO:0000256" key="1">
    <source>
        <dbReference type="SAM" id="Phobius"/>
    </source>
</evidence>
<name>A0A0C3CV73_9AGAM</name>
<keyword evidence="1" id="KW-0472">Membrane</keyword>
<reference evidence="3" key="2">
    <citation type="submission" date="2015-01" db="EMBL/GenBank/DDBJ databases">
        <title>Evolutionary Origins and Diversification of the Mycorrhizal Mutualists.</title>
        <authorList>
            <consortium name="DOE Joint Genome Institute"/>
            <consortium name="Mycorrhizal Genomics Consortium"/>
            <person name="Kohler A."/>
            <person name="Kuo A."/>
            <person name="Nagy L.G."/>
            <person name="Floudas D."/>
            <person name="Copeland A."/>
            <person name="Barry K.W."/>
            <person name="Cichocki N."/>
            <person name="Veneault-Fourrey C."/>
            <person name="LaButti K."/>
            <person name="Lindquist E.A."/>
            <person name="Lipzen A."/>
            <person name="Lundell T."/>
            <person name="Morin E."/>
            <person name="Murat C."/>
            <person name="Riley R."/>
            <person name="Ohm R."/>
            <person name="Sun H."/>
            <person name="Tunlid A."/>
            <person name="Henrissat B."/>
            <person name="Grigoriev I.V."/>
            <person name="Hibbett D.S."/>
            <person name="Martin F."/>
        </authorList>
    </citation>
    <scope>NUCLEOTIDE SEQUENCE [LARGE SCALE GENOMIC DNA]</scope>
    <source>
        <strain evidence="3">Foug A</strain>
    </source>
</reference>
<sequence>MHCVVTCDPLDHRPGPMDQCNELQAIITKSYFHPARLRACKCPSKSDEIRTYIHASSLLGRMCSTILLGIALAPLATLTS</sequence>
<proteinExistence type="predicted"/>
<keyword evidence="1" id="KW-0812">Transmembrane</keyword>
<keyword evidence="1" id="KW-1133">Transmembrane helix</keyword>
<organism evidence="2 3">
    <name type="scientific">Scleroderma citrinum Foug A</name>
    <dbReference type="NCBI Taxonomy" id="1036808"/>
    <lineage>
        <taxon>Eukaryota</taxon>
        <taxon>Fungi</taxon>
        <taxon>Dikarya</taxon>
        <taxon>Basidiomycota</taxon>
        <taxon>Agaricomycotina</taxon>
        <taxon>Agaricomycetes</taxon>
        <taxon>Agaricomycetidae</taxon>
        <taxon>Boletales</taxon>
        <taxon>Sclerodermatineae</taxon>
        <taxon>Sclerodermataceae</taxon>
        <taxon>Scleroderma</taxon>
    </lineage>
</organism>
<evidence type="ECO:0000313" key="2">
    <source>
        <dbReference type="EMBL" id="KIM52465.1"/>
    </source>
</evidence>
<feature type="transmembrane region" description="Helical" evidence="1">
    <location>
        <begin position="58"/>
        <end position="78"/>
    </location>
</feature>
<gene>
    <name evidence="2" type="ORF">SCLCIDRAFT_1223743</name>
</gene>
<dbReference type="HOGENOM" id="CLU_2591189_0_0_1"/>